<protein>
    <submittedName>
        <fullName evidence="1">Uncharacterized protein</fullName>
    </submittedName>
</protein>
<keyword evidence="2" id="KW-1185">Reference proteome</keyword>
<name>A0ACC3SJJ3_9PEZI</name>
<accession>A0ACC3SJJ3</accession>
<evidence type="ECO:0000313" key="2">
    <source>
        <dbReference type="Proteomes" id="UP001320706"/>
    </source>
</evidence>
<dbReference type="EMBL" id="JAMKPW020000008">
    <property type="protein sequence ID" value="KAK8215445.1"/>
    <property type="molecule type" value="Genomic_DNA"/>
</dbReference>
<proteinExistence type="predicted"/>
<comment type="caution">
    <text evidence="1">The sequence shown here is derived from an EMBL/GenBank/DDBJ whole genome shotgun (WGS) entry which is preliminary data.</text>
</comment>
<sequence>MPSSDYTGVGGGLKLKGVKNAGVDKKRKKKSKDPKRGESSTSTSTATAEKDKDDSGGKDGESAVTRALREEDLTGAGDEGQAAMGGRPPKTEAERRHEEMRRKRLDERLKREGVKTHKERVEELNRYLSSLSEHHDMPRIGPG</sequence>
<organism evidence="1 2">
    <name type="scientific">Zalaria obscura</name>
    <dbReference type="NCBI Taxonomy" id="2024903"/>
    <lineage>
        <taxon>Eukaryota</taxon>
        <taxon>Fungi</taxon>
        <taxon>Dikarya</taxon>
        <taxon>Ascomycota</taxon>
        <taxon>Pezizomycotina</taxon>
        <taxon>Dothideomycetes</taxon>
        <taxon>Dothideomycetidae</taxon>
        <taxon>Dothideales</taxon>
        <taxon>Zalariaceae</taxon>
        <taxon>Zalaria</taxon>
    </lineage>
</organism>
<evidence type="ECO:0000313" key="1">
    <source>
        <dbReference type="EMBL" id="KAK8215445.1"/>
    </source>
</evidence>
<dbReference type="Proteomes" id="UP001320706">
    <property type="component" value="Unassembled WGS sequence"/>
</dbReference>
<reference evidence="1" key="1">
    <citation type="submission" date="2024-02" db="EMBL/GenBank/DDBJ databases">
        <title>Metagenome Assembled Genome of Zalaria obscura JY119.</title>
        <authorList>
            <person name="Vighnesh L."/>
            <person name="Jagadeeshwari U."/>
            <person name="Venkata Ramana C."/>
            <person name="Sasikala C."/>
        </authorList>
    </citation>
    <scope>NUCLEOTIDE SEQUENCE</scope>
    <source>
        <strain evidence="1">JY119</strain>
    </source>
</reference>
<gene>
    <name evidence="1" type="ORF">M8818_002066</name>
</gene>